<dbReference type="Gene3D" id="1.10.510.10">
    <property type="entry name" value="Transferase(Phosphotransferase) domain 1"/>
    <property type="match status" value="1"/>
</dbReference>
<feature type="domain" description="Protein kinase" evidence="2">
    <location>
        <begin position="243"/>
        <end position="490"/>
    </location>
</feature>
<proteinExistence type="predicted"/>
<evidence type="ECO:0000313" key="3">
    <source>
        <dbReference type="EMBL" id="SDQ00581.1"/>
    </source>
</evidence>
<dbReference type="GO" id="GO:0004672">
    <property type="term" value="F:protein kinase activity"/>
    <property type="evidence" value="ECO:0007669"/>
    <property type="project" value="InterPro"/>
</dbReference>
<dbReference type="InterPro" id="IPR011009">
    <property type="entry name" value="Kinase-like_dom_sf"/>
</dbReference>
<dbReference type="OrthoDB" id="9801841at2"/>
<reference evidence="4" key="1">
    <citation type="submission" date="2016-10" db="EMBL/GenBank/DDBJ databases">
        <authorList>
            <person name="Varghese N."/>
            <person name="Submissions S."/>
        </authorList>
    </citation>
    <scope>NUCLEOTIDE SEQUENCE [LARGE SCALE GENOMIC DNA]</scope>
    <source>
        <strain evidence="4">JCM 18416</strain>
    </source>
</reference>
<protein>
    <recommendedName>
        <fullName evidence="2">Protein kinase domain-containing protein</fullName>
    </recommendedName>
</protein>
<evidence type="ECO:0000313" key="4">
    <source>
        <dbReference type="Proteomes" id="UP000199460"/>
    </source>
</evidence>
<keyword evidence="1" id="KW-0472">Membrane</keyword>
<dbReference type="EMBL" id="FNJJ01000012">
    <property type="protein sequence ID" value="SDQ00581.1"/>
    <property type="molecule type" value="Genomic_DNA"/>
</dbReference>
<dbReference type="GeneID" id="300933226"/>
<dbReference type="PROSITE" id="PS50011">
    <property type="entry name" value="PROTEIN_KINASE_DOM"/>
    <property type="match status" value="1"/>
</dbReference>
<evidence type="ECO:0000256" key="1">
    <source>
        <dbReference type="SAM" id="Phobius"/>
    </source>
</evidence>
<name>A0A1H0XCC8_9GAMM</name>
<dbReference type="Proteomes" id="UP000199460">
    <property type="component" value="Unassembled WGS sequence"/>
</dbReference>
<evidence type="ECO:0000259" key="2">
    <source>
        <dbReference type="PROSITE" id="PS50011"/>
    </source>
</evidence>
<feature type="transmembrane region" description="Helical" evidence="1">
    <location>
        <begin position="507"/>
        <end position="525"/>
    </location>
</feature>
<sequence length="527" mass="57572">MALQLLEHPGISLASGTGLDLPHQAARARAMWLAGRQQHPPLLLVMLLWARHCPDVVQSLEHQLDALFADFRCTPQAWSETQAARQVLAALNLQLFRRQQGGRGIAELHAGVLLLQGEELQFLQAGSVGLARAQVNDLHILPGREGQALGTQAELALVQHSLQPGRGEHLLLAPQPLLDVSDLQRLRTPAEMTLDAMLQPLLQAPGAAVLLRIGERQCPPVLLPAPARPALRQIVCGQQVDGWTLLRECPYGPSGRMFVGRDADGREAVLWFADEDADEAFWQREWALRRSPQQALPQVLSMHQARSHAYLAMDKPPRGMRNLLDWVAARGAPDAQTLLRIVTQLIAAVRSLQRRGMQGLWLNPRQILLGDDGQVMLLPGAAAILPGVARQPLPEQAVPLAPELRGGRALDGRADQFALAALVYWLMCGQWPAAARENVGPGHCYVPLASFAVQVPQGWDGVLARALAPQPQARFEALSEFQLALQQPLHERRNHALRRVPLQPARLAALGLFALPLLLGLLLSLGG</sequence>
<dbReference type="SUPFAM" id="SSF56112">
    <property type="entry name" value="Protein kinase-like (PK-like)"/>
    <property type="match status" value="1"/>
</dbReference>
<gene>
    <name evidence="3" type="ORF">SAMN05216213_112135</name>
</gene>
<keyword evidence="4" id="KW-1185">Reference proteome</keyword>
<keyword evidence="1" id="KW-0812">Transmembrane</keyword>
<dbReference type="InterPro" id="IPR000719">
    <property type="entry name" value="Prot_kinase_dom"/>
</dbReference>
<dbReference type="AlphaFoldDB" id="A0A1H0XCC8"/>
<dbReference type="GO" id="GO:0005524">
    <property type="term" value="F:ATP binding"/>
    <property type="evidence" value="ECO:0007669"/>
    <property type="project" value="InterPro"/>
</dbReference>
<accession>A0A1H0XCC8</accession>
<keyword evidence="1" id="KW-1133">Transmembrane helix</keyword>
<dbReference type="RefSeq" id="WP_090433001.1">
    <property type="nucleotide sequence ID" value="NZ_FNJJ01000012.1"/>
</dbReference>
<organism evidence="3 4">
    <name type="scientific">Ectopseudomonas guguanensis</name>
    <dbReference type="NCBI Taxonomy" id="1198456"/>
    <lineage>
        <taxon>Bacteria</taxon>
        <taxon>Pseudomonadati</taxon>
        <taxon>Pseudomonadota</taxon>
        <taxon>Gammaproteobacteria</taxon>
        <taxon>Pseudomonadales</taxon>
        <taxon>Pseudomonadaceae</taxon>
        <taxon>Ectopseudomonas</taxon>
    </lineage>
</organism>